<feature type="domain" description="F5/8 type C" evidence="1">
    <location>
        <begin position="398"/>
        <end position="552"/>
    </location>
</feature>
<sequence length="552" mass="60067">MPSYVVHADANSVAAIFVGDPIYSGGQSTINAIKNSGYNTVIIGLVHPHPNGDLYLNNTLVCSGGQYVGTDAARQQWATLKTGPTSVNRVEIAIGGGSTTDFQNMNSFFSANDAARIYEFEINPPNQPTVNLCKNKPATANQYVDFYGPDLAVDGLQNTKWVSNVGMGNQWLQVDLGSRQNVSTWAIGNAGLGASLGYGDKISMNTSDFKIQSSDDGNTWTDQATITGNTQDIVSGAFPAGLYARYFRLYITKPTQNIDTKNIFKQNLQALINATGADAVNFDDEDLYSSQLMIDLGNMVNSMGKKVTLCPFDHQSTWAIVKNTLGSIVDRVYLQGYGGTVDPGSWKNAMGMPVVYGFNTAYSPENTVATALSSLDPTKVSFAGAFIWNYDQIQNNISVNTPAGYAKAIRTYFDIDTNQALNKYVWNNGSNVTPPSNAVDGQKNTLWTSSNVSGDKYLQVDLGEFRTVSRFVARHAGAAGLDTSLNTKNFKLEYSMDGTNWFVAYTVSGNSFSVTDAQMATKNARYFRLNITTPTQTTDQTARIVEFELYGY</sequence>
<reference evidence="2" key="1">
    <citation type="submission" date="2021-11" db="EMBL/GenBank/DDBJ databases">
        <title>Description of a new species Pelosinus isolated from the bottom sediments of Lake Baikal.</title>
        <authorList>
            <person name="Zakharyuk A."/>
        </authorList>
    </citation>
    <scope>NUCLEOTIDE SEQUENCE</scope>
    <source>
        <strain evidence="2">Bkl1</strain>
    </source>
</reference>
<name>A0ABS8HTW8_9FIRM</name>
<proteinExistence type="predicted"/>
<dbReference type="SUPFAM" id="SSF49785">
    <property type="entry name" value="Galactose-binding domain-like"/>
    <property type="match status" value="2"/>
</dbReference>
<keyword evidence="3" id="KW-1185">Reference proteome</keyword>
<accession>A0ABS8HTW8</accession>
<comment type="caution">
    <text evidence="2">The sequence shown here is derived from an EMBL/GenBank/DDBJ whole genome shotgun (WGS) entry which is preliminary data.</text>
</comment>
<dbReference type="EMBL" id="JAJHJB010000011">
    <property type="protein sequence ID" value="MCC5465668.1"/>
    <property type="molecule type" value="Genomic_DNA"/>
</dbReference>
<feature type="domain" description="F5/8 type C" evidence="1">
    <location>
        <begin position="117"/>
        <end position="271"/>
    </location>
</feature>
<evidence type="ECO:0000259" key="1">
    <source>
        <dbReference type="PROSITE" id="PS50022"/>
    </source>
</evidence>
<dbReference type="RefSeq" id="WP_229534898.1">
    <property type="nucleotide sequence ID" value="NZ_JAJHJB010000011.1"/>
</dbReference>
<dbReference type="PROSITE" id="PS50022">
    <property type="entry name" value="FA58C_3"/>
    <property type="match status" value="2"/>
</dbReference>
<organism evidence="2 3">
    <name type="scientific">Pelosinus baikalensis</name>
    <dbReference type="NCBI Taxonomy" id="2892015"/>
    <lineage>
        <taxon>Bacteria</taxon>
        <taxon>Bacillati</taxon>
        <taxon>Bacillota</taxon>
        <taxon>Negativicutes</taxon>
        <taxon>Selenomonadales</taxon>
        <taxon>Sporomusaceae</taxon>
        <taxon>Pelosinus</taxon>
    </lineage>
</organism>
<evidence type="ECO:0000313" key="2">
    <source>
        <dbReference type="EMBL" id="MCC5465668.1"/>
    </source>
</evidence>
<dbReference type="InterPro" id="IPR000421">
    <property type="entry name" value="FA58C"/>
</dbReference>
<dbReference type="Gene3D" id="2.60.120.260">
    <property type="entry name" value="Galactose-binding domain-like"/>
    <property type="match status" value="2"/>
</dbReference>
<gene>
    <name evidence="2" type="ORF">LMF89_09910</name>
</gene>
<dbReference type="Pfam" id="PF22633">
    <property type="entry name" value="F5_F8_type_C_2"/>
    <property type="match status" value="1"/>
</dbReference>
<dbReference type="Proteomes" id="UP001165492">
    <property type="component" value="Unassembled WGS sequence"/>
</dbReference>
<evidence type="ECO:0000313" key="3">
    <source>
        <dbReference type="Proteomes" id="UP001165492"/>
    </source>
</evidence>
<dbReference type="Pfam" id="PF00754">
    <property type="entry name" value="F5_F8_type_C"/>
    <property type="match status" value="1"/>
</dbReference>
<protein>
    <submittedName>
        <fullName evidence="2">Discoidin domain-containing protein</fullName>
    </submittedName>
</protein>
<dbReference type="InterPro" id="IPR008979">
    <property type="entry name" value="Galactose-bd-like_sf"/>
</dbReference>
<dbReference type="PANTHER" id="PTHR24543">
    <property type="entry name" value="MULTICOPPER OXIDASE-RELATED"/>
    <property type="match status" value="1"/>
</dbReference>